<sequence length="874" mass="98609">MLYSAERATHVLLVFTSVLIAVLVGYRHVSIDATDPYKCGALQAGGKWVGKQRSPYISNEYLHWQPPGCLLHEYSAREIQSCLQSTRLLFVGDSTVRQVYWAAVRKMDRKRAAEMSLTAAKHSDLHFEQGSVEIEFRWDPFLNSTTLKNILDRYQLAAEPLNSSKPTTMLVGGGLWHLKVLGATFLDEFERGISSVSATLPRNARDLNGVILPPHAREGFRNLVLFAPVAPAIHSKLDPVRAARFTSENIRAMNDYLRDTVTRDGIEVLWSYSLMTWQQPSAYEEDGYHVVENVADKQADVFLNMRCNSEPSLEHYPFDKTCCNVQPPVNLEQQVLIFVATLTILFAFYGASKTTLLAVNGITAAFGIIAMAVLYCFVADRTLIFDKVQKTSSERTFLQMVMIVMLGGVLTVRRPGNTSVETSAKPTRATSGQKFLSRDQTDEWKGWMQFVILIYHYTGMSSVLWVYQIIRLLVASYLFMTGYGHTIYFLKTNNFSLQRIVSVLIRLNLLSCLLAYVMRTDYNFYYFPALSSFWFLVVYLTIRIHHQPNVVPRVLVLKVFISVIVVQLLLQTPGILEFVFELLQKTCKMNVDAHELRFRSSLDAYVVYFGMLTAILYLQLTGGLPCSTTCLATQIKRIPTAVHVSAVFASAVIIPTYLVLIQKFPDKYAYNWWHPMISPVPIAAFAILRNATQPLRDFHSGLFAWLGRFSLETFILQYHIWLAADTKGLLSLGLSGRDAVVGTEWIDKLGFLCDFTLVTAFFLWVSWAVSHATNVVTSFIVNGQRPTKTPNLLDTIRWRWMARSGARQSEVSILATGHARNSSGQRGNAREEKEDIKISISAIEVDDSTATTASLVLRMVSILLLMCIGNWAYS</sequence>
<evidence type="ECO:0000256" key="2">
    <source>
        <dbReference type="ARBA" id="ARBA00010666"/>
    </source>
</evidence>
<keyword evidence="11" id="KW-1185">Reference proteome</keyword>
<dbReference type="GO" id="GO:0016740">
    <property type="term" value="F:transferase activity"/>
    <property type="evidence" value="ECO:0007669"/>
    <property type="project" value="UniProtKB-KW"/>
</dbReference>
<gene>
    <name evidence="10" type="ORF">GJ744_007487</name>
</gene>
<reference evidence="10" key="1">
    <citation type="submission" date="2020-02" db="EMBL/GenBank/DDBJ databases">
        <authorList>
            <person name="Palmer J.M."/>
        </authorList>
    </citation>
    <scope>NUCLEOTIDE SEQUENCE</scope>
    <source>
        <strain evidence="10">EPUS1.4</strain>
        <tissue evidence="10">Thallus</tissue>
    </source>
</reference>
<evidence type="ECO:0000313" key="10">
    <source>
        <dbReference type="EMBL" id="KAF7509792.1"/>
    </source>
</evidence>
<feature type="transmembrane region" description="Helical" evidence="8">
    <location>
        <begin position="605"/>
        <end position="626"/>
    </location>
</feature>
<comment type="caution">
    <text evidence="10">The sequence shown here is derived from an EMBL/GenBank/DDBJ whole genome shotgun (WGS) entry which is preliminary data.</text>
</comment>
<feature type="transmembrane region" description="Helical" evidence="8">
    <location>
        <begin position="554"/>
        <end position="576"/>
    </location>
</feature>
<keyword evidence="6 8" id="KW-0472">Membrane</keyword>
<feature type="transmembrane region" description="Helical" evidence="8">
    <location>
        <begin position="335"/>
        <end position="351"/>
    </location>
</feature>
<evidence type="ECO:0000259" key="9">
    <source>
        <dbReference type="Pfam" id="PF07779"/>
    </source>
</evidence>
<evidence type="ECO:0000256" key="7">
    <source>
        <dbReference type="ARBA" id="ARBA00023180"/>
    </source>
</evidence>
<keyword evidence="7" id="KW-0325">Glycoprotein</keyword>
<dbReference type="AlphaFoldDB" id="A0A8H7AKS6"/>
<feature type="transmembrane region" description="Helical" evidence="8">
    <location>
        <begin position="357"/>
        <end position="377"/>
    </location>
</feature>
<evidence type="ECO:0000256" key="5">
    <source>
        <dbReference type="ARBA" id="ARBA00022989"/>
    </source>
</evidence>
<organism evidence="10 11">
    <name type="scientific">Endocarpon pusillum</name>
    <dbReference type="NCBI Taxonomy" id="364733"/>
    <lineage>
        <taxon>Eukaryota</taxon>
        <taxon>Fungi</taxon>
        <taxon>Dikarya</taxon>
        <taxon>Ascomycota</taxon>
        <taxon>Pezizomycotina</taxon>
        <taxon>Eurotiomycetes</taxon>
        <taxon>Chaetothyriomycetidae</taxon>
        <taxon>Verrucariales</taxon>
        <taxon>Verrucariaceae</taxon>
        <taxon>Endocarpon</taxon>
    </lineage>
</organism>
<feature type="domain" description="Cas1p 10 TM acyl transferase" evidence="9">
    <location>
        <begin position="358"/>
        <end position="791"/>
    </location>
</feature>
<feature type="transmembrane region" description="Helical" evidence="8">
    <location>
        <begin position="524"/>
        <end position="542"/>
    </location>
</feature>
<comment type="subcellular location">
    <subcellularLocation>
        <location evidence="1">Membrane</location>
        <topology evidence="1">Multi-pass membrane protein</topology>
    </subcellularLocation>
</comment>
<dbReference type="GO" id="GO:0005794">
    <property type="term" value="C:Golgi apparatus"/>
    <property type="evidence" value="ECO:0007669"/>
    <property type="project" value="UniProtKB-ARBA"/>
</dbReference>
<evidence type="ECO:0000256" key="8">
    <source>
        <dbReference type="SAM" id="Phobius"/>
    </source>
</evidence>
<feature type="transmembrane region" description="Helical" evidence="8">
    <location>
        <begin position="454"/>
        <end position="479"/>
    </location>
</feature>
<evidence type="ECO:0000256" key="1">
    <source>
        <dbReference type="ARBA" id="ARBA00004141"/>
    </source>
</evidence>
<dbReference type="PANTHER" id="PTHR13533:SF1">
    <property type="entry name" value="N-ACETYLNEURAMINATE 9-O-ACETYLTRANSFERASE"/>
    <property type="match status" value="1"/>
</dbReference>
<feature type="transmembrane region" description="Helical" evidence="8">
    <location>
        <begin position="500"/>
        <end position="518"/>
    </location>
</feature>
<feature type="transmembrane region" description="Helical" evidence="8">
    <location>
        <begin position="638"/>
        <end position="660"/>
    </location>
</feature>
<accession>A0A8H7AKS6</accession>
<evidence type="ECO:0000256" key="6">
    <source>
        <dbReference type="ARBA" id="ARBA00023136"/>
    </source>
</evidence>
<dbReference type="PANTHER" id="PTHR13533">
    <property type="entry name" value="N-ACETYLNEURAMINATE 9-O-ACETYLTRANSFERASE"/>
    <property type="match status" value="1"/>
</dbReference>
<keyword evidence="4 8" id="KW-0812">Transmembrane</keyword>
<dbReference type="GO" id="GO:0005975">
    <property type="term" value="P:carbohydrate metabolic process"/>
    <property type="evidence" value="ECO:0007669"/>
    <property type="project" value="UniProtKB-ARBA"/>
</dbReference>
<name>A0A8H7AKS6_9EURO</name>
<feature type="transmembrane region" description="Helical" evidence="8">
    <location>
        <begin position="12"/>
        <end position="29"/>
    </location>
</feature>
<keyword evidence="3" id="KW-0808">Transferase</keyword>
<dbReference type="InterPro" id="IPR012419">
    <property type="entry name" value="Cas1_AcylTrans_dom"/>
</dbReference>
<feature type="transmembrane region" description="Helical" evidence="8">
    <location>
        <begin position="855"/>
        <end position="873"/>
    </location>
</feature>
<protein>
    <recommendedName>
        <fullName evidence="9">Cas1p 10 TM acyl transferase domain-containing protein</fullName>
    </recommendedName>
</protein>
<keyword evidence="5 8" id="KW-1133">Transmembrane helix</keyword>
<dbReference type="EMBL" id="JAACFV010000037">
    <property type="protein sequence ID" value="KAF7509792.1"/>
    <property type="molecule type" value="Genomic_DNA"/>
</dbReference>
<proteinExistence type="inferred from homology"/>
<evidence type="ECO:0000313" key="11">
    <source>
        <dbReference type="Proteomes" id="UP000606974"/>
    </source>
</evidence>
<dbReference type="Proteomes" id="UP000606974">
    <property type="component" value="Unassembled WGS sequence"/>
</dbReference>
<dbReference type="Pfam" id="PF07779">
    <property type="entry name" value="Cas1_AcylT"/>
    <property type="match status" value="1"/>
</dbReference>
<evidence type="ECO:0000256" key="4">
    <source>
        <dbReference type="ARBA" id="ARBA00022692"/>
    </source>
</evidence>
<dbReference type="GO" id="GO:0016020">
    <property type="term" value="C:membrane"/>
    <property type="evidence" value="ECO:0007669"/>
    <property type="project" value="UniProtKB-SubCell"/>
</dbReference>
<dbReference type="OrthoDB" id="1932925at2759"/>
<comment type="similarity">
    <text evidence="2">Belongs to the PC-esterase family. CASD1 subfamily.</text>
</comment>
<evidence type="ECO:0000256" key="3">
    <source>
        <dbReference type="ARBA" id="ARBA00022679"/>
    </source>
</evidence>